<sequence>MLRVSIYGKRKKIPFKAAAWMAGIGLGPLCQGLRLFHYHLETGGGKNKWKSPAFSILSMLSGKG</sequence>
<gene>
    <name evidence="1" type="ORF">B4135_2236</name>
</gene>
<dbReference type="Proteomes" id="UP000075683">
    <property type="component" value="Unassembled WGS sequence"/>
</dbReference>
<protein>
    <submittedName>
        <fullName evidence="1">Uncharacterized protein</fullName>
    </submittedName>
</protein>
<proteinExistence type="predicted"/>
<evidence type="ECO:0000313" key="2">
    <source>
        <dbReference type="Proteomes" id="UP000075683"/>
    </source>
</evidence>
<name>A0A150M262_9BACI</name>
<evidence type="ECO:0000313" key="1">
    <source>
        <dbReference type="EMBL" id="KYD18618.1"/>
    </source>
</evidence>
<dbReference type="STRING" id="301148.B4135_2236"/>
<comment type="caution">
    <text evidence="1">The sequence shown here is derived from an EMBL/GenBank/DDBJ whole genome shotgun (WGS) entry which is preliminary data.</text>
</comment>
<dbReference type="EMBL" id="LQYT01000049">
    <property type="protein sequence ID" value="KYD18618.1"/>
    <property type="molecule type" value="Genomic_DNA"/>
</dbReference>
<accession>A0A150M262</accession>
<dbReference type="AlphaFoldDB" id="A0A150M262"/>
<organism evidence="1 2">
    <name type="scientific">Caldibacillus debilis</name>
    <dbReference type="NCBI Taxonomy" id="301148"/>
    <lineage>
        <taxon>Bacteria</taxon>
        <taxon>Bacillati</taxon>
        <taxon>Bacillota</taxon>
        <taxon>Bacilli</taxon>
        <taxon>Bacillales</taxon>
        <taxon>Bacillaceae</taxon>
        <taxon>Caldibacillus</taxon>
    </lineage>
</organism>
<reference evidence="1 2" key="1">
    <citation type="submission" date="2016-01" db="EMBL/GenBank/DDBJ databases">
        <title>Draft Genome Sequences of Seven Thermophilic Sporeformers Isolated from Foods.</title>
        <authorList>
            <person name="Berendsen E.M."/>
            <person name="Wells-Bennik M.H."/>
            <person name="Krawcyk A.O."/>
            <person name="De Jong A."/>
            <person name="Holsappel S."/>
            <person name="Eijlander R.T."/>
            <person name="Kuipers O.P."/>
        </authorList>
    </citation>
    <scope>NUCLEOTIDE SEQUENCE [LARGE SCALE GENOMIC DNA]</scope>
    <source>
        <strain evidence="1 2">B4135</strain>
    </source>
</reference>